<reference evidence="9 10" key="1">
    <citation type="submission" date="2018-07" db="EMBL/GenBank/DDBJ databases">
        <title>Genome sequencing of oomycete isolates from Chile give support for New Zealand origin for Phytophthora kernoviae and make available the first Nothophytophthora sp. genome.</title>
        <authorList>
            <person name="Studholme D.J."/>
            <person name="Sanfuentes E."/>
            <person name="Panda P."/>
            <person name="Hill R."/>
            <person name="Sambles C."/>
            <person name="Grant M."/>
            <person name="Williams N.M."/>
            <person name="Mcdougal R.L."/>
        </authorList>
    </citation>
    <scope>NUCLEOTIDE SEQUENCE [LARGE SCALE GENOMIC DNA]</scope>
    <source>
        <strain evidence="8">Chile6</strain>
        <strain evidence="7">Chile7</strain>
    </source>
</reference>
<evidence type="ECO:0000313" key="10">
    <source>
        <dbReference type="Proteomes" id="UP000284657"/>
    </source>
</evidence>
<dbReference type="GO" id="GO:0008479">
    <property type="term" value="F:tRNA-guanosine(34) queuine transglycosylase activity"/>
    <property type="evidence" value="ECO:0007669"/>
    <property type="project" value="UniProtKB-UniRule"/>
</dbReference>
<evidence type="ECO:0000313" key="7">
    <source>
        <dbReference type="EMBL" id="RLN49840.1"/>
    </source>
</evidence>
<feature type="binding site" evidence="5">
    <location>
        <position position="332"/>
    </location>
    <ligand>
        <name>Zn(2+)</name>
        <dbReference type="ChEBI" id="CHEBI:29105"/>
    </ligand>
</feature>
<evidence type="ECO:0000256" key="1">
    <source>
        <dbReference type="ARBA" id="ARBA00022490"/>
    </source>
</evidence>
<evidence type="ECO:0000256" key="5">
    <source>
        <dbReference type="HAMAP-Rule" id="MF_03043"/>
    </source>
</evidence>
<dbReference type="OrthoDB" id="27601at2759"/>
<feature type="binding site" evidence="5">
    <location>
        <position position="358"/>
    </location>
    <ligand>
        <name>Zn(2+)</name>
        <dbReference type="ChEBI" id="CHEBI:29105"/>
    </ligand>
</feature>
<dbReference type="InterPro" id="IPR050852">
    <property type="entry name" value="Queuine_tRNA-ribosyltrfase"/>
</dbReference>
<comment type="caution">
    <text evidence="8">The sequence shown here is derived from an EMBL/GenBank/DDBJ whole genome shotgun (WGS) entry which is preliminary data.</text>
</comment>
<dbReference type="GO" id="GO:0046872">
    <property type="term" value="F:metal ion binding"/>
    <property type="evidence" value="ECO:0007669"/>
    <property type="project" value="UniProtKB-KW"/>
</dbReference>
<dbReference type="SUPFAM" id="SSF51713">
    <property type="entry name" value="tRNA-guanine transglycosylase"/>
    <property type="match status" value="1"/>
</dbReference>
<proteinExistence type="inferred from homology"/>
<dbReference type="InterPro" id="IPR028592">
    <property type="entry name" value="QTRTD1"/>
</dbReference>
<evidence type="ECO:0000259" key="6">
    <source>
        <dbReference type="Pfam" id="PF01702"/>
    </source>
</evidence>
<dbReference type="Proteomes" id="UP000284657">
    <property type="component" value="Unassembled WGS sequence"/>
</dbReference>
<dbReference type="InterPro" id="IPR002616">
    <property type="entry name" value="tRNA_ribo_trans-like"/>
</dbReference>
<dbReference type="PANTHER" id="PTHR46064:SF1">
    <property type="entry name" value="QUEUINE TRNA-RIBOSYLTRANSFERASE ACCESSORY SUBUNIT 2"/>
    <property type="match status" value="1"/>
</dbReference>
<dbReference type="Proteomes" id="UP000277300">
    <property type="component" value="Unassembled WGS sequence"/>
</dbReference>
<keyword evidence="4 5" id="KW-0862">Zinc</keyword>
<comment type="function">
    <text evidence="5">Non-catalytic subunit of the queuine tRNA-ribosyltransferase (TGT) that catalyzes the base-exchange of a guanine (G) residue with queuine (Q) at position 34 (anticodon wobble position) in tRNAs with GU(N) anticodons (tRNA-Asp, -Asn, -His and -Tyr), resulting in the hypermodified nucleoside queuosine (7-(((4,5-cis-dihydroxy-2-cyclopenten-1-yl)amino)methyl)-7-deazaguanosine).</text>
</comment>
<feature type="binding site" evidence="5">
    <location>
        <position position="329"/>
    </location>
    <ligand>
        <name>Zn(2+)</name>
        <dbReference type="ChEBI" id="CHEBI:29105"/>
    </ligand>
</feature>
<evidence type="ECO:0000313" key="8">
    <source>
        <dbReference type="EMBL" id="RLN57128.1"/>
    </source>
</evidence>
<dbReference type="EMBL" id="MBDO02000326">
    <property type="protein sequence ID" value="RLN57128.1"/>
    <property type="molecule type" value="Genomic_DNA"/>
</dbReference>
<accession>A0A3F2RHS1</accession>
<evidence type="ECO:0000313" key="9">
    <source>
        <dbReference type="Proteomes" id="UP000277300"/>
    </source>
</evidence>
<feature type="binding site" evidence="5">
    <location>
        <position position="327"/>
    </location>
    <ligand>
        <name>Zn(2+)</name>
        <dbReference type="ChEBI" id="CHEBI:29105"/>
    </ligand>
</feature>
<dbReference type="AlphaFoldDB" id="A0A3F2RHS1"/>
<comment type="similarity">
    <text evidence="5">Belongs to the queuine tRNA-ribosyltransferase family. QTRT2 subfamily.</text>
</comment>
<evidence type="ECO:0000256" key="4">
    <source>
        <dbReference type="ARBA" id="ARBA00022833"/>
    </source>
</evidence>
<dbReference type="NCBIfam" id="TIGR00449">
    <property type="entry name" value="tgt_general"/>
    <property type="match status" value="1"/>
</dbReference>
<comment type="cofactor">
    <cofactor evidence="5">
        <name>Zn(2+)</name>
        <dbReference type="ChEBI" id="CHEBI:29105"/>
    </cofactor>
    <text evidence="5">Binds 1 zinc ion per subunit.</text>
</comment>
<dbReference type="EMBL" id="MBAD02002087">
    <property type="protein sequence ID" value="RLN49840.1"/>
    <property type="molecule type" value="Genomic_DNA"/>
</dbReference>
<dbReference type="Gene3D" id="3.20.20.105">
    <property type="entry name" value="Queuine tRNA-ribosyltransferase-like"/>
    <property type="match status" value="1"/>
</dbReference>
<protein>
    <recommendedName>
        <fullName evidence="5">Queuine tRNA-ribosyltransferase accessory subunit 2</fullName>
    </recommendedName>
    <alternativeName>
        <fullName evidence="5">Queuine tRNA-ribosyltransferase domain-containing protein 1</fullName>
    </alternativeName>
</protein>
<evidence type="ECO:0000256" key="2">
    <source>
        <dbReference type="ARBA" id="ARBA00022694"/>
    </source>
</evidence>
<keyword evidence="1 5" id="KW-0963">Cytoplasm</keyword>
<comment type="subunit">
    <text evidence="5">Heterodimer of a catalytic subunit and an accessory subunit.</text>
</comment>
<dbReference type="GO" id="GO:0005737">
    <property type="term" value="C:cytoplasm"/>
    <property type="evidence" value="ECO:0007669"/>
    <property type="project" value="UniProtKB-SubCell"/>
</dbReference>
<dbReference type="Pfam" id="PF01702">
    <property type="entry name" value="TGT"/>
    <property type="match status" value="1"/>
</dbReference>
<dbReference type="PANTHER" id="PTHR46064">
    <property type="entry name" value="QUEUINE TRNA-RIBOSYLTRANSFERASE ACCESSORY SUBUNIT 2"/>
    <property type="match status" value="1"/>
</dbReference>
<gene>
    <name evidence="7" type="ORF">BBJ29_009572</name>
    <name evidence="8" type="ORF">BBP00_00007662</name>
</gene>
<feature type="domain" description="tRNA-guanine(15) transglycosylase-like" evidence="6">
    <location>
        <begin position="31"/>
        <end position="390"/>
    </location>
</feature>
<organism evidence="8 9">
    <name type="scientific">Phytophthora kernoviae</name>
    <dbReference type="NCBI Taxonomy" id="325452"/>
    <lineage>
        <taxon>Eukaryota</taxon>
        <taxon>Sar</taxon>
        <taxon>Stramenopiles</taxon>
        <taxon>Oomycota</taxon>
        <taxon>Peronosporomycetes</taxon>
        <taxon>Peronosporales</taxon>
        <taxon>Peronosporaceae</taxon>
        <taxon>Phytophthora</taxon>
    </lineage>
</organism>
<comment type="subcellular location">
    <subcellularLocation>
        <location evidence="5">Cytoplasm</location>
    </subcellularLocation>
</comment>
<dbReference type="InterPro" id="IPR036511">
    <property type="entry name" value="TGT-like_sf"/>
</dbReference>
<dbReference type="GO" id="GO:0006400">
    <property type="term" value="P:tRNA modification"/>
    <property type="evidence" value="ECO:0007669"/>
    <property type="project" value="InterPro"/>
</dbReference>
<keyword evidence="2 5" id="KW-0819">tRNA processing</keyword>
<name>A0A3F2RHS1_9STRA</name>
<evidence type="ECO:0000256" key="3">
    <source>
        <dbReference type="ARBA" id="ARBA00022723"/>
    </source>
</evidence>
<keyword evidence="3 5" id="KW-0479">Metal-binding</keyword>
<sequence length="442" mass="48394">MKPLNELSPTSGDMLGRAATASLSRAGSLFNKTRTPCYLPPSIAGNVPHLTPDNCSRIEALTAQVVDYADISGLMKLAANKKRSFRELLNASNYSVVLSARDYNSGSNPPSSKATGFMIETSGGRRTVSVEEFMQATELLRPELVVPLADEIPIEKGRNRHRAAVQTTLDWLDACEALNTSATPMCGVIVGGNDETLRRMSAGETCKRNVQAVLLSGLGSCSDRVKRLKLIDAAVSEITPTLLPRVVNGIGHPLGVLDAINRGIDAFVSPYPATITKAGSALNFWISDDHDGDNVREREGERERSGSVLHLREQRFATDFGPLMVGCDCFACKNYTRAYIHHLLNVREMLGDILLYLHNLQHYYRFFSEIRTAIDDNRFVAFQTEFTSKFGEKPSTAPAIIIPAAVVERKRKADAEKAVTKADKAKAAVAKHEAAIQKHPRL</sequence>
<dbReference type="HAMAP" id="MF_03043">
    <property type="entry name" value="QTRT2"/>
    <property type="match status" value="1"/>
</dbReference>